<reference evidence="2" key="1">
    <citation type="submission" date="2022-03" db="EMBL/GenBank/DDBJ databases">
        <authorList>
            <person name="Martin H S."/>
        </authorList>
    </citation>
    <scope>NUCLEOTIDE SEQUENCE</scope>
</reference>
<protein>
    <submittedName>
        <fullName evidence="2">Uncharacterized protein</fullName>
    </submittedName>
</protein>
<dbReference type="EMBL" id="OW152814">
    <property type="protein sequence ID" value="CAH2050143.1"/>
    <property type="molecule type" value="Genomic_DNA"/>
</dbReference>
<proteinExistence type="predicted"/>
<keyword evidence="3" id="KW-1185">Reference proteome</keyword>
<evidence type="ECO:0000313" key="3">
    <source>
        <dbReference type="Proteomes" id="UP000837857"/>
    </source>
</evidence>
<feature type="non-terminal residue" evidence="2">
    <location>
        <position position="1"/>
    </location>
</feature>
<evidence type="ECO:0000256" key="1">
    <source>
        <dbReference type="SAM" id="MobiDB-lite"/>
    </source>
</evidence>
<sequence>MVSFWPRPRNAASRLLDPPAPRQPPSPLRPVTDPVTPSISTTYPNAPIPCINHFPFRKSPAIKILSRRPGSTSGAPDSFVTAQLSNRYRKQYSLGRALSTTNWFIVPPKLISWGFSCVTKARRAGAYGNGVAALSARWSPLREPRGRCACRLAADTAHRLSGGVQKRTPRRQELTSPYTRAQLIVLLYVSRPCRLQCNERESRHRRPAAEDRTDSAQLIDFLKTGARAHHV</sequence>
<evidence type="ECO:0000313" key="2">
    <source>
        <dbReference type="EMBL" id="CAH2050143.1"/>
    </source>
</evidence>
<gene>
    <name evidence="2" type="ORF">IPOD504_LOCUS7262</name>
</gene>
<dbReference type="Proteomes" id="UP000837857">
    <property type="component" value="Chromosome 2"/>
</dbReference>
<feature type="compositionally biased region" description="Pro residues" evidence="1">
    <location>
        <begin position="18"/>
        <end position="28"/>
    </location>
</feature>
<accession>A0ABN8IFB0</accession>
<organism evidence="2 3">
    <name type="scientific">Iphiclides podalirius</name>
    <name type="common">scarce swallowtail</name>
    <dbReference type="NCBI Taxonomy" id="110791"/>
    <lineage>
        <taxon>Eukaryota</taxon>
        <taxon>Metazoa</taxon>
        <taxon>Ecdysozoa</taxon>
        <taxon>Arthropoda</taxon>
        <taxon>Hexapoda</taxon>
        <taxon>Insecta</taxon>
        <taxon>Pterygota</taxon>
        <taxon>Neoptera</taxon>
        <taxon>Endopterygota</taxon>
        <taxon>Lepidoptera</taxon>
        <taxon>Glossata</taxon>
        <taxon>Ditrysia</taxon>
        <taxon>Papilionoidea</taxon>
        <taxon>Papilionidae</taxon>
        <taxon>Papilioninae</taxon>
        <taxon>Iphiclides</taxon>
    </lineage>
</organism>
<name>A0ABN8IFB0_9NEOP</name>
<feature type="region of interest" description="Disordered" evidence="1">
    <location>
        <begin position="1"/>
        <end position="37"/>
    </location>
</feature>